<dbReference type="Proteomes" id="UP001642464">
    <property type="component" value="Unassembled WGS sequence"/>
</dbReference>
<name>A0ABP0S1D6_9DINO</name>
<dbReference type="SUPFAM" id="SSF82153">
    <property type="entry name" value="FAS1 domain"/>
    <property type="match status" value="1"/>
</dbReference>
<feature type="domain" description="FAS1" evidence="3">
    <location>
        <begin position="126"/>
        <end position="277"/>
    </location>
</feature>
<comment type="caution">
    <text evidence="4">The sequence shown here is derived from an EMBL/GenBank/DDBJ whole genome shotgun (WGS) entry which is preliminary data.</text>
</comment>
<keyword evidence="5" id="KW-1185">Reference proteome</keyword>
<evidence type="ECO:0000256" key="2">
    <source>
        <dbReference type="SAM" id="MobiDB-lite"/>
    </source>
</evidence>
<organism evidence="4 5">
    <name type="scientific">Durusdinium trenchii</name>
    <dbReference type="NCBI Taxonomy" id="1381693"/>
    <lineage>
        <taxon>Eukaryota</taxon>
        <taxon>Sar</taxon>
        <taxon>Alveolata</taxon>
        <taxon>Dinophyceae</taxon>
        <taxon>Suessiales</taxon>
        <taxon>Symbiodiniaceae</taxon>
        <taxon>Durusdinium</taxon>
    </lineage>
</organism>
<protein>
    <submittedName>
        <fullName evidence="4">FAS1 domain-containing protein</fullName>
    </submittedName>
</protein>
<evidence type="ECO:0000256" key="1">
    <source>
        <dbReference type="SAM" id="Coils"/>
    </source>
</evidence>
<dbReference type="InterPro" id="IPR036378">
    <property type="entry name" value="FAS1_dom_sf"/>
</dbReference>
<dbReference type="Gene3D" id="2.30.180.10">
    <property type="entry name" value="FAS1 domain"/>
    <property type="match status" value="1"/>
</dbReference>
<reference evidence="4 5" key="1">
    <citation type="submission" date="2024-02" db="EMBL/GenBank/DDBJ databases">
        <authorList>
            <person name="Chen Y."/>
            <person name="Shah S."/>
            <person name="Dougan E. K."/>
            <person name="Thang M."/>
            <person name="Chan C."/>
        </authorList>
    </citation>
    <scope>NUCLEOTIDE SEQUENCE [LARGE SCALE GENOMIC DNA]</scope>
</reference>
<feature type="region of interest" description="Disordered" evidence="2">
    <location>
        <begin position="77"/>
        <end position="101"/>
    </location>
</feature>
<evidence type="ECO:0000313" key="4">
    <source>
        <dbReference type="EMBL" id="CAK9106188.1"/>
    </source>
</evidence>
<feature type="coiled-coil region" evidence="1">
    <location>
        <begin position="778"/>
        <end position="812"/>
    </location>
</feature>
<proteinExistence type="predicted"/>
<keyword evidence="1" id="KW-0175">Coiled coil</keyword>
<dbReference type="PROSITE" id="PS50213">
    <property type="entry name" value="FAS1"/>
    <property type="match status" value="1"/>
</dbReference>
<dbReference type="EMBL" id="CAXAMM010042684">
    <property type="protein sequence ID" value="CAK9106188.1"/>
    <property type="molecule type" value="Genomic_DNA"/>
</dbReference>
<evidence type="ECO:0000259" key="3">
    <source>
        <dbReference type="PROSITE" id="PS50213"/>
    </source>
</evidence>
<accession>A0ABP0S1D6</accession>
<dbReference type="InterPro" id="IPR000782">
    <property type="entry name" value="FAS1_domain"/>
</dbReference>
<feature type="compositionally biased region" description="Polar residues" evidence="2">
    <location>
        <begin position="77"/>
        <end position="87"/>
    </location>
</feature>
<gene>
    <name evidence="4" type="ORF">SCF082_LOCUS49455</name>
</gene>
<evidence type="ECO:0000313" key="5">
    <source>
        <dbReference type="Proteomes" id="UP001642464"/>
    </source>
</evidence>
<sequence>MYPEDFSFEDGSIRAETLGWIDHRFLGSTKDRLIRYLKAELVTASWSRLDEKQGSMVKDDLIKVSLTSSIAKPAKLNVTSPHGQQNCGGARAQGPQGEKQPSPLCGGIWTHACHGTGPHLAGMMVHRTLLEELEQDVDLSYATSILHSARPGTRCHELRERLAGRRTGRQVTLLVPVNSAIRKAAEKKRTTLELYCRMPEVAETLAGHAILDRWPLGALRMLGAPLETFHSNMQLAFVPRGARAVGVKLVGSGEQPASCSGETSCDNGLLHKLQRVLLPPMQGWQGFVGRGEARQKMQQADLEVLKERRLLNGRIRAGPPWAPGPVSRAVVARRTPSAHMLLDRQRPQAFAPLYGDDYEPTIYTGNKPLPPRRDESQLRAADAAADKAKPHRIHPSQAPTLEDVWEEWEPLQREEMRLQKELQGLQEYLRSKEAAIAEHSAFLREVLPESGISWRSRPKSRMEVTLQSKEEHQRLKSCLAPQDPKLITAELMLAGRRVPCYSRISSDFPSNWASHQTEMCVSIELPEALPGDTFAFWSVPPQSRGIESKLQHLEAQLLIEQSRTLIESNTEPLNTEELSAQILEHGDRLSHVLAWFEDHGLRWGLRDQHHVARLCLAASGVEAPEGGVWPDASIDAKSLAQVLALPKLPEDHSELQALLGHLRKMSHLLGSERQGEIGHTKQEVRAQGDDLEVLRGRVEVLESSIPCPWSLPVDLWQELMQAPVPPLPEEALKMVSDAVAHARRKAVQNSQEAAVRCESLKSSTDENLRQVTWHEVQAAAKEAEIDLLERQLKEQQDQIKDLEIERRQGRSQVKMFNVMDADEILRQADASALQWHALKVQRAWRSRQARNKKLLKAVIFIQFRIRRWRRRRERAARSIQTRWSGFRRLKALFSR</sequence>